<keyword evidence="5 8" id="KW-0804">Transcription</keyword>
<dbReference type="Gene3D" id="2.40.50.150">
    <property type="match status" value="1"/>
</dbReference>
<evidence type="ECO:0000256" key="5">
    <source>
        <dbReference type="ARBA" id="ARBA00023163"/>
    </source>
</evidence>
<feature type="domain" description="RNA polymerase Rpb2" evidence="12">
    <location>
        <begin position="394"/>
        <end position="443"/>
    </location>
</feature>
<dbReference type="EMBL" id="MN604017">
    <property type="protein sequence ID" value="QIQ08642.1"/>
    <property type="molecule type" value="Genomic_DNA"/>
</dbReference>
<dbReference type="InterPro" id="IPR007641">
    <property type="entry name" value="RNA_pol_Rpb2_7"/>
</dbReference>
<feature type="domain" description="DNA-directed RNA polymerase subunit 2 hybrid-binding" evidence="10">
    <location>
        <begin position="783"/>
        <end position="954"/>
    </location>
</feature>
<dbReference type="InterPro" id="IPR007120">
    <property type="entry name" value="DNA-dir_RNAP_su2_dom"/>
</dbReference>
<evidence type="ECO:0000256" key="8">
    <source>
        <dbReference type="RuleBase" id="RU363031"/>
    </source>
</evidence>
<dbReference type="GO" id="GO:0003899">
    <property type="term" value="F:DNA-directed RNA polymerase activity"/>
    <property type="evidence" value="ECO:0007669"/>
    <property type="project" value="UniProtKB-EC"/>
</dbReference>
<accession>A0A6G9HDL5</accession>
<dbReference type="Pfam" id="PF04560">
    <property type="entry name" value="RNA_pol_Rpb2_7"/>
    <property type="match status" value="1"/>
</dbReference>
<dbReference type="PANTHER" id="PTHR20856">
    <property type="entry name" value="DNA-DIRECTED RNA POLYMERASE I SUBUNIT 2"/>
    <property type="match status" value="1"/>
</dbReference>
<evidence type="ECO:0000256" key="6">
    <source>
        <dbReference type="ARBA" id="ARBA00048552"/>
    </source>
</evidence>
<dbReference type="InterPro" id="IPR015712">
    <property type="entry name" value="DNA-dir_RNA_pol_su2"/>
</dbReference>
<evidence type="ECO:0000256" key="7">
    <source>
        <dbReference type="RuleBase" id="RU000434"/>
    </source>
</evidence>
<evidence type="ECO:0000256" key="3">
    <source>
        <dbReference type="ARBA" id="ARBA00022679"/>
    </source>
</evidence>
<organism evidence="13">
    <name type="scientific">Panulirus argus virus 1</name>
    <dbReference type="NCBI Taxonomy" id="380624"/>
    <lineage>
        <taxon>Viruses</taxon>
    </lineage>
</organism>
<dbReference type="GO" id="GO:0006351">
    <property type="term" value="P:DNA-templated transcription"/>
    <property type="evidence" value="ECO:0007669"/>
    <property type="project" value="InterPro"/>
</dbReference>
<dbReference type="InterPro" id="IPR014724">
    <property type="entry name" value="RNA_pol_RPB2_OB-fold"/>
</dbReference>
<evidence type="ECO:0000256" key="1">
    <source>
        <dbReference type="ARBA" id="ARBA00006835"/>
    </source>
</evidence>
<sequence>MTTTTVVATAAADEEEEEELNNKCTVPHLPRYQNILNDMNHFYSRILPTIFYRDRLFPILKERKIYFTIERVEYLPCRHGIKQTLQSMSNYTSSMRLTIRLYMDGSFAGTVRLEPFVEIPVMIGTVFDGDHSMSTLQKYENGLVGTFIVNGMVKISSFEEQLKYNTPISFCKKSKRILFDKLFYVDETVREKAGRGASSYVYERGVYIKYQATERTKGTLWRFFILNGRAKAVQLSYTSNLYLFDHEEPSPKYLQCIKDYFGNGGDAVATLAYVDSLFEYVETRFSPNDRYFYQKKLITVAKYLEWQMATVPNHVANILQQKVKRNIIDSSSPAKFICALRRFFVTFKQVNNRMFHALKTNNWNIPFKVRKESSSLNIIESLDRDKNGLVYDDHLGKISSSINNVGNKVDKLRFYDDSSALFICPHNSPDGRKIGLIKQLSVGTRLSVAPAEPVSATFVLDALSSAGMVRGDDVGVGSSSALLIDGTVTCTLKCRRTVYLMDVYRCCMAIKRVHPHVSVYVRDNNVYVDSTRGRPMINVRVNARESFLFDSAECWHLDLSRSIMKNMDAGSAHYPRLCCTAAAFSAIVGKILNYKAYVDGKRLFYMTRLFHHAITNRLLPGKLALVYPQLPTEYVHEKLRRKRRRRKSGGGDGGGVSKRRCRFGVGSNGGIADAGGGGGDDGGVGGGGGGAEEEEEEERSRCYQPLSPTSSSYDPSLYTPLSPVYTVEEASPPPPPPSRRRRSSSPDAAVPERRGGGGGDDDAPIDECMYQLVVTLHMNDIGNMEDGIIINKASVERGLFSHTEQRTVVFAIPQDKILGKAATSRLDYVDGSGMIKRGTFVTNDTNVLVNAVLFGMDDYFNLTTYDTPLLLAGSCKLNGFKTERVEVFDGNVKLHFSKLHFVTEGDKLTSRHGQKGVVCQIRNAEDMPFDSAGNVPDIIVNGNSTLKRLSLGVYEELKLSGENAASIRVKPTFSGITGKCLGVHEWGLLAYIALDQIASNKKYICIPTQTNKQTFTGQPKEGRSQEGGFRVGVLEVASIRASGSLQFLRDRMLTNSDQIHVLICSRCKMLQHNKSVTEGPGETVKYTCSFCDAYTQPLTLPISKCMKFIFQLLGFLNIKITLTE</sequence>
<dbReference type="InterPro" id="IPR007645">
    <property type="entry name" value="RNA_pol_Rpb2_3"/>
</dbReference>
<protein>
    <recommendedName>
        <fullName evidence="8">DNA-directed RNA polymerase subunit beta</fullName>
        <ecNumber evidence="8">2.7.7.6</ecNumber>
    </recommendedName>
</protein>
<comment type="similarity">
    <text evidence="1 7">Belongs to the RNA polymerase beta chain family.</text>
</comment>
<dbReference type="EC" id="2.7.7.6" evidence="8"/>
<name>A0A6G9HDL5_9VIRU</name>
<dbReference type="GO" id="GO:0032549">
    <property type="term" value="F:ribonucleoside binding"/>
    <property type="evidence" value="ECO:0007669"/>
    <property type="project" value="InterPro"/>
</dbReference>
<keyword evidence="3 8" id="KW-0808">Transferase</keyword>
<keyword evidence="4 8" id="KW-0548">Nucleotidyltransferase</keyword>
<feature type="compositionally biased region" description="Gly residues" evidence="9">
    <location>
        <begin position="666"/>
        <end position="690"/>
    </location>
</feature>
<dbReference type="Gene3D" id="3.90.1800.10">
    <property type="entry name" value="RNA polymerase alpha subunit dimerisation domain"/>
    <property type="match status" value="1"/>
</dbReference>
<feature type="region of interest" description="Disordered" evidence="9">
    <location>
        <begin position="637"/>
        <end position="764"/>
    </location>
</feature>
<dbReference type="Gene3D" id="2.40.270.10">
    <property type="entry name" value="DNA-directed RNA polymerase, subunit 2, domain 6"/>
    <property type="match status" value="1"/>
</dbReference>
<comment type="catalytic activity">
    <reaction evidence="6 8">
        <text>RNA(n) + a ribonucleoside 5'-triphosphate = RNA(n+1) + diphosphate</text>
        <dbReference type="Rhea" id="RHEA:21248"/>
        <dbReference type="Rhea" id="RHEA-COMP:14527"/>
        <dbReference type="Rhea" id="RHEA-COMP:17342"/>
        <dbReference type="ChEBI" id="CHEBI:33019"/>
        <dbReference type="ChEBI" id="CHEBI:61557"/>
        <dbReference type="ChEBI" id="CHEBI:140395"/>
        <dbReference type="EC" id="2.7.7.6"/>
    </reaction>
</comment>
<gene>
    <name evidence="13" type="primary">ORF25</name>
</gene>
<dbReference type="GO" id="GO:0000428">
    <property type="term" value="C:DNA-directed RNA polymerase complex"/>
    <property type="evidence" value="ECO:0007669"/>
    <property type="project" value="UniProtKB-KW"/>
</dbReference>
<dbReference type="Pfam" id="PF00562">
    <property type="entry name" value="RNA_pol_Rpb2_6"/>
    <property type="match status" value="1"/>
</dbReference>
<dbReference type="GO" id="GO:0003677">
    <property type="term" value="F:DNA binding"/>
    <property type="evidence" value="ECO:0007669"/>
    <property type="project" value="InterPro"/>
</dbReference>
<dbReference type="SUPFAM" id="SSF64484">
    <property type="entry name" value="beta and beta-prime subunits of DNA dependent RNA-polymerase"/>
    <property type="match status" value="1"/>
</dbReference>
<feature type="compositionally biased region" description="Basic residues" evidence="9">
    <location>
        <begin position="638"/>
        <end position="648"/>
    </location>
</feature>
<dbReference type="Pfam" id="PF04565">
    <property type="entry name" value="RNA_pol_Rpb2_3"/>
    <property type="match status" value="1"/>
</dbReference>
<evidence type="ECO:0000256" key="4">
    <source>
        <dbReference type="ARBA" id="ARBA00022695"/>
    </source>
</evidence>
<dbReference type="InterPro" id="IPR037033">
    <property type="entry name" value="DNA-dir_RNAP_su2_hyb_sf"/>
</dbReference>
<dbReference type="InterPro" id="IPR007121">
    <property type="entry name" value="RNA_pol_bsu_CS"/>
</dbReference>
<evidence type="ECO:0000259" key="10">
    <source>
        <dbReference type="Pfam" id="PF00562"/>
    </source>
</evidence>
<proteinExistence type="inferred from homology"/>
<evidence type="ECO:0000259" key="12">
    <source>
        <dbReference type="Pfam" id="PF04565"/>
    </source>
</evidence>
<evidence type="ECO:0000256" key="2">
    <source>
        <dbReference type="ARBA" id="ARBA00022478"/>
    </source>
</evidence>
<dbReference type="Gene3D" id="3.90.1100.10">
    <property type="match status" value="1"/>
</dbReference>
<dbReference type="PROSITE" id="PS01166">
    <property type="entry name" value="RNA_POL_BETA"/>
    <property type="match status" value="1"/>
</dbReference>
<keyword evidence="2 8" id="KW-0240">DNA-directed RNA polymerase</keyword>
<comment type="function">
    <text evidence="8">DNA-dependent RNA polymerase catalyzes the transcription of DNA into RNA using the four ribonucleoside triphosphates as substrates.</text>
</comment>
<evidence type="ECO:0000259" key="11">
    <source>
        <dbReference type="Pfam" id="PF04560"/>
    </source>
</evidence>
<feature type="domain" description="RNA polymerase Rpb2" evidence="11">
    <location>
        <begin position="1027"/>
        <end position="1122"/>
    </location>
</feature>
<evidence type="ECO:0000256" key="9">
    <source>
        <dbReference type="SAM" id="MobiDB-lite"/>
    </source>
</evidence>
<evidence type="ECO:0000313" key="13">
    <source>
        <dbReference type="EMBL" id="QIQ08642.1"/>
    </source>
</evidence>
<reference evidence="13" key="1">
    <citation type="journal article" date="2020" name="MBio">
        <title>A New Family of DNA Viruses Causing Disease in Crustaceans from Diverse Aquatic Biomes.</title>
        <authorList>
            <person name="Subramaniam K."/>
            <person name="Behringer D.C."/>
            <person name="Bojko J."/>
            <person name="Yutin N."/>
            <person name="Clark A.S."/>
            <person name="Bateman K.S."/>
            <person name="van Aerle R."/>
            <person name="Bass D."/>
            <person name="Kerr R.C."/>
            <person name="Koonin E.V."/>
            <person name="Stentiford G.D."/>
            <person name="Waltzek T.B."/>
        </authorList>
    </citation>
    <scope>NUCLEOTIDE SEQUENCE</scope>
</reference>